<dbReference type="OrthoDB" id="2687058at2759"/>
<evidence type="ECO:0000256" key="7">
    <source>
        <dbReference type="SAM" id="MobiDB-lite"/>
    </source>
</evidence>
<sequence>MSTTIDTASLTAAASSAVASATGSRAPPQGGVIEGANPSIYNPKDPIILFIIQASLILIICHVLHWPLSKIRQPRVIAEVIGGILLGPSVMGRIPGFRQAIFPAESLPNLTLVAHLGLVLYLFVIGLETDVRFLVSNWRVATSVACGGLAIPFAVGCGIAWGLYNQFSGDEGVIHIRFPVFMLFVGVAIAITAFPVLCRILTELKLLDTSVGIITLSAGVANDVVGWILLALCVTLVNAGQGLTALWILLACAGYMCFLLWGVKPALLWILRRSGSLENGPSQLIIALILLIALASAFFTGIIGVHTIFGGFMVGLIIPRDNRFNILVIEKLEDLIGALFLPLYFTLSGLNTNLGLLDSGIAWAYVVAVTVLAFFSKFVSASVAARLNGLVWRESFTIGVLMSCKGLVELIVLNIGLQAKILSTRTFTIFVVMALITTFLSTPLASYLYPPSYQKKLDAWRRGEIDWDSGEPLRPSDSSGAASTEGVKRVTNTRLNRLVVYLRLDNLPAVLGLVSLFGNASVTDSVVHHSKQKAGTTNDEDGEGDLSEAPKRPVRAHGMRLVHLTDRDSAFMTVAQVDEYSQHDPVVNTFCTVGQLNHLSVSGEVAIMPETRFAEALVGKSSACSSDLLIVPWSETGGIGDSQILASTTLRDKLAPQYTSFVKSVIELAEQNVAVFFSKSDEVAATAEAGPSNERMRLTRAYSFSSAQHKLPPLPPAHRSSHLFFAYIGGADDRLALSLVLQLCERPEVTATIVRISVRADGIGPAQDDEHFNAVMAQIPEDAEPRIKAQTIAGASSIEDVLGLATADVRESSSEPSRRDIVVVGRHASMKLNLGKLSPISIESRECLGVLASHVLDCGLQADLLVVQAAKESSG</sequence>
<dbReference type="EMBL" id="JOWA01000095">
    <property type="protein sequence ID" value="KEZ43242.1"/>
    <property type="molecule type" value="Genomic_DNA"/>
</dbReference>
<evidence type="ECO:0000256" key="2">
    <source>
        <dbReference type="ARBA" id="ARBA00022448"/>
    </source>
</evidence>
<dbReference type="PANTHER" id="PTHR32468:SF0">
    <property type="entry name" value="K(+)_H(+) ANTIPORTER 1"/>
    <property type="match status" value="1"/>
</dbReference>
<dbReference type="KEGG" id="sapo:SAPIO_CDS4935"/>
<dbReference type="InterPro" id="IPR006153">
    <property type="entry name" value="Cation/H_exchanger_TM"/>
</dbReference>
<evidence type="ECO:0000256" key="4">
    <source>
        <dbReference type="ARBA" id="ARBA00022989"/>
    </source>
</evidence>
<dbReference type="AlphaFoldDB" id="A0A084G7D0"/>
<keyword evidence="3 8" id="KW-0812">Transmembrane</keyword>
<dbReference type="GO" id="GO:0015297">
    <property type="term" value="F:antiporter activity"/>
    <property type="evidence" value="ECO:0007669"/>
    <property type="project" value="InterPro"/>
</dbReference>
<keyword evidence="4 8" id="KW-1133">Transmembrane helix</keyword>
<feature type="transmembrane region" description="Helical" evidence="8">
    <location>
        <begin position="363"/>
        <end position="384"/>
    </location>
</feature>
<proteinExistence type="predicted"/>
<feature type="transmembrane region" description="Helical" evidence="8">
    <location>
        <begin position="106"/>
        <end position="128"/>
    </location>
</feature>
<protein>
    <submittedName>
        <fullName evidence="10">K(+) h(+) antiporter 1</fullName>
    </submittedName>
</protein>
<evidence type="ECO:0000313" key="11">
    <source>
        <dbReference type="Proteomes" id="UP000028545"/>
    </source>
</evidence>
<dbReference type="PANTHER" id="PTHR32468">
    <property type="entry name" value="CATION/H + ANTIPORTER"/>
    <property type="match status" value="1"/>
</dbReference>
<keyword evidence="11" id="KW-1185">Reference proteome</keyword>
<evidence type="ECO:0000256" key="8">
    <source>
        <dbReference type="SAM" id="Phobius"/>
    </source>
</evidence>
<gene>
    <name evidence="10" type="ORF">SAPIO_CDS4935</name>
</gene>
<dbReference type="OMA" id="QVKVERW"/>
<evidence type="ECO:0000256" key="5">
    <source>
        <dbReference type="ARBA" id="ARBA00023065"/>
    </source>
</evidence>
<feature type="region of interest" description="Disordered" evidence="7">
    <location>
        <begin position="527"/>
        <end position="552"/>
    </location>
</feature>
<dbReference type="Pfam" id="PF00999">
    <property type="entry name" value="Na_H_Exchanger"/>
    <property type="match status" value="1"/>
</dbReference>
<dbReference type="Gene3D" id="1.20.1530.20">
    <property type="match status" value="1"/>
</dbReference>
<organism evidence="10 11">
    <name type="scientific">Pseudallescheria apiosperma</name>
    <name type="common">Scedosporium apiospermum</name>
    <dbReference type="NCBI Taxonomy" id="563466"/>
    <lineage>
        <taxon>Eukaryota</taxon>
        <taxon>Fungi</taxon>
        <taxon>Dikarya</taxon>
        <taxon>Ascomycota</taxon>
        <taxon>Pezizomycotina</taxon>
        <taxon>Sordariomycetes</taxon>
        <taxon>Hypocreomycetidae</taxon>
        <taxon>Microascales</taxon>
        <taxon>Microascaceae</taxon>
        <taxon>Scedosporium</taxon>
    </lineage>
</organism>
<name>A0A084G7D0_PSEDA</name>
<dbReference type="GO" id="GO:1902600">
    <property type="term" value="P:proton transmembrane transport"/>
    <property type="evidence" value="ECO:0007669"/>
    <property type="project" value="InterPro"/>
</dbReference>
<feature type="transmembrane region" description="Helical" evidence="8">
    <location>
        <begin position="335"/>
        <end position="356"/>
    </location>
</feature>
<dbReference type="GO" id="GO:0016020">
    <property type="term" value="C:membrane"/>
    <property type="evidence" value="ECO:0007669"/>
    <property type="project" value="UniProtKB-SubCell"/>
</dbReference>
<feature type="transmembrane region" description="Helical" evidence="8">
    <location>
        <begin position="243"/>
        <end position="263"/>
    </location>
</feature>
<feature type="transmembrane region" description="Helical" evidence="8">
    <location>
        <begin position="284"/>
        <end position="315"/>
    </location>
</feature>
<dbReference type="Proteomes" id="UP000028545">
    <property type="component" value="Unassembled WGS sequence"/>
</dbReference>
<dbReference type="InterPro" id="IPR050794">
    <property type="entry name" value="CPA2_transporter"/>
</dbReference>
<feature type="transmembrane region" description="Helical" evidence="8">
    <location>
        <begin position="47"/>
        <end position="64"/>
    </location>
</feature>
<keyword evidence="6 8" id="KW-0472">Membrane</keyword>
<feature type="transmembrane region" description="Helical" evidence="8">
    <location>
        <begin position="140"/>
        <end position="164"/>
    </location>
</feature>
<feature type="domain" description="Cation/H+ exchanger transmembrane" evidence="9">
    <location>
        <begin position="61"/>
        <end position="442"/>
    </location>
</feature>
<accession>A0A084G7D0</accession>
<evidence type="ECO:0000256" key="1">
    <source>
        <dbReference type="ARBA" id="ARBA00004141"/>
    </source>
</evidence>
<keyword evidence="5" id="KW-0406">Ion transport</keyword>
<feature type="transmembrane region" description="Helical" evidence="8">
    <location>
        <begin position="429"/>
        <end position="449"/>
    </location>
</feature>
<dbReference type="VEuPathDB" id="FungiDB:SAPIO_CDS4935"/>
<feature type="transmembrane region" description="Helical" evidence="8">
    <location>
        <begin position="213"/>
        <end position="237"/>
    </location>
</feature>
<dbReference type="GeneID" id="27724007"/>
<evidence type="ECO:0000313" key="10">
    <source>
        <dbReference type="EMBL" id="KEZ43242.1"/>
    </source>
</evidence>
<dbReference type="RefSeq" id="XP_016643041.1">
    <property type="nucleotide sequence ID" value="XM_016787366.1"/>
</dbReference>
<evidence type="ECO:0000256" key="3">
    <source>
        <dbReference type="ARBA" id="ARBA00022692"/>
    </source>
</evidence>
<reference evidence="10 11" key="1">
    <citation type="journal article" date="2014" name="Genome Announc.">
        <title>Draft genome sequence of the pathogenic fungus Scedosporium apiospermum.</title>
        <authorList>
            <person name="Vandeputte P."/>
            <person name="Ghamrawi S."/>
            <person name="Rechenmann M."/>
            <person name="Iltis A."/>
            <person name="Giraud S."/>
            <person name="Fleury M."/>
            <person name="Thornton C."/>
            <person name="Delhaes L."/>
            <person name="Meyer W."/>
            <person name="Papon N."/>
            <person name="Bouchara J.P."/>
        </authorList>
    </citation>
    <scope>NUCLEOTIDE SEQUENCE [LARGE SCALE GENOMIC DNA]</scope>
    <source>
        <strain evidence="10 11">IHEM 14462</strain>
    </source>
</reference>
<keyword evidence="2" id="KW-0813">Transport</keyword>
<dbReference type="InterPro" id="IPR038770">
    <property type="entry name" value="Na+/solute_symporter_sf"/>
</dbReference>
<evidence type="ECO:0000256" key="6">
    <source>
        <dbReference type="ARBA" id="ARBA00023136"/>
    </source>
</evidence>
<feature type="transmembrane region" description="Helical" evidence="8">
    <location>
        <begin position="396"/>
        <end position="417"/>
    </location>
</feature>
<comment type="caution">
    <text evidence="10">The sequence shown here is derived from an EMBL/GenBank/DDBJ whole genome shotgun (WGS) entry which is preliminary data.</text>
</comment>
<feature type="transmembrane region" description="Helical" evidence="8">
    <location>
        <begin position="76"/>
        <end position="94"/>
    </location>
</feature>
<evidence type="ECO:0000259" key="9">
    <source>
        <dbReference type="Pfam" id="PF00999"/>
    </source>
</evidence>
<comment type="subcellular location">
    <subcellularLocation>
        <location evidence="1">Membrane</location>
        <topology evidence="1">Multi-pass membrane protein</topology>
    </subcellularLocation>
</comment>
<dbReference type="HOGENOM" id="CLU_005126_10_0_1"/>
<feature type="transmembrane region" description="Helical" evidence="8">
    <location>
        <begin position="176"/>
        <end position="201"/>
    </location>
</feature>